<reference evidence="2 3" key="1">
    <citation type="submission" date="2021-05" db="EMBL/GenBank/DDBJ databases">
        <title>Description of Cellulomonas sp. DKR-3 sp. nov.</title>
        <authorList>
            <person name="Dahal R.H."/>
            <person name="Chaudhary D.K."/>
        </authorList>
    </citation>
    <scope>NUCLEOTIDE SEQUENCE [LARGE SCALE GENOMIC DNA]</scope>
    <source>
        <strain evidence="2 3">DKR-3</strain>
    </source>
</reference>
<comment type="caution">
    <text evidence="2">The sequence shown here is derived from an EMBL/GenBank/DDBJ whole genome shotgun (WGS) entry which is preliminary data.</text>
</comment>
<dbReference type="CDD" id="cd11614">
    <property type="entry name" value="SAF_CpaB_FlgA_like"/>
    <property type="match status" value="1"/>
</dbReference>
<keyword evidence="2" id="KW-0282">Flagellum</keyword>
<keyword evidence="2" id="KW-0969">Cilium</keyword>
<keyword evidence="3" id="KW-1185">Reference proteome</keyword>
<organism evidence="2 3">
    <name type="scientific">Cellulomonas fulva</name>
    <dbReference type="NCBI Taxonomy" id="2835530"/>
    <lineage>
        <taxon>Bacteria</taxon>
        <taxon>Bacillati</taxon>
        <taxon>Actinomycetota</taxon>
        <taxon>Actinomycetes</taxon>
        <taxon>Micrococcales</taxon>
        <taxon>Cellulomonadaceae</taxon>
        <taxon>Cellulomonas</taxon>
    </lineage>
</organism>
<gene>
    <name evidence="2" type="ORF">KIN34_01390</name>
</gene>
<evidence type="ECO:0000259" key="1">
    <source>
        <dbReference type="SMART" id="SM00858"/>
    </source>
</evidence>
<sequence length="222" mass="22229">MDGGRWGPPALARRRRSPRTAWRGWLWRWRFVVAALGVAVTASAVLQELRPEPPRTTRVVVAARDLPAGTTIAAADLRVARVPGELGLAVVTDEPATLVGQATAVPVPAGLPVVPGLLATGDVAGPEGTVVAAVRLADPAVAALLAPGTRVDVLAATPESAGVVVARRALVLPVPAVPDAAGWDVGAGAAEAPPVLVAVTPDEATDLAGAAASSVLSAVVVP</sequence>
<protein>
    <submittedName>
        <fullName evidence="2">Flagellar biosynthesis protein FlgA</fullName>
    </submittedName>
</protein>
<proteinExistence type="predicted"/>
<evidence type="ECO:0000313" key="2">
    <source>
        <dbReference type="EMBL" id="MBT0992944.1"/>
    </source>
</evidence>
<dbReference type="InterPro" id="IPR013974">
    <property type="entry name" value="SAF"/>
</dbReference>
<feature type="domain" description="SAF" evidence="1">
    <location>
        <begin position="57"/>
        <end position="119"/>
    </location>
</feature>
<dbReference type="EMBL" id="JAHBOH010000001">
    <property type="protein sequence ID" value="MBT0992944.1"/>
    <property type="molecule type" value="Genomic_DNA"/>
</dbReference>
<dbReference type="SMART" id="SM00858">
    <property type="entry name" value="SAF"/>
    <property type="match status" value="1"/>
</dbReference>
<dbReference type="Pfam" id="PF08666">
    <property type="entry name" value="SAF"/>
    <property type="match status" value="1"/>
</dbReference>
<name>A0ABS5TUW5_9CELL</name>
<keyword evidence="2" id="KW-0966">Cell projection</keyword>
<evidence type="ECO:0000313" key="3">
    <source>
        <dbReference type="Proteomes" id="UP000722125"/>
    </source>
</evidence>
<accession>A0ABS5TUW5</accession>
<dbReference type="Proteomes" id="UP000722125">
    <property type="component" value="Unassembled WGS sequence"/>
</dbReference>